<gene>
    <name evidence="4" type="ORF">ACX27_15485</name>
</gene>
<evidence type="ECO:0000313" key="5">
    <source>
        <dbReference type="Proteomes" id="UP000062645"/>
    </source>
</evidence>
<dbReference type="SUPFAM" id="SSF50331">
    <property type="entry name" value="MOP-like"/>
    <property type="match status" value="1"/>
</dbReference>
<reference evidence="5" key="1">
    <citation type="submission" date="2015-07" db="EMBL/GenBank/DDBJ databases">
        <title>Genome Of Nitrogen-Fixing Cyanobacterium Nostoc piscinale CENA21 From Solimoes/Amazon River Floodplain Sediments And Comparative Genomics To Uncover Biosynthetic Natural Products Potential.</title>
        <authorList>
            <person name="Leao T.F."/>
            <person name="Leao P.N."/>
            <person name="Guimaraes P.I."/>
            <person name="de Melo A.G.C."/>
            <person name="Ramos R.T.J."/>
            <person name="Silva A."/>
            <person name="Fiore M.F."/>
            <person name="Schneider M.P.C."/>
        </authorList>
    </citation>
    <scope>NUCLEOTIDE SEQUENCE [LARGE SCALE GENOMIC DNA]</scope>
    <source>
        <strain evidence="5">CENA21</strain>
    </source>
</reference>
<keyword evidence="1 2" id="KW-0500">Molybdenum</keyword>
<dbReference type="InterPro" id="IPR008995">
    <property type="entry name" value="Mo/tungstate-bd_C_term_dom"/>
</dbReference>
<evidence type="ECO:0000259" key="3">
    <source>
        <dbReference type="PROSITE" id="PS51866"/>
    </source>
</evidence>
<evidence type="ECO:0000256" key="1">
    <source>
        <dbReference type="ARBA" id="ARBA00022505"/>
    </source>
</evidence>
<feature type="domain" description="Mop" evidence="3">
    <location>
        <begin position="2"/>
        <end position="68"/>
    </location>
</feature>
<dbReference type="PROSITE" id="PS51866">
    <property type="entry name" value="MOP"/>
    <property type="match status" value="1"/>
</dbReference>
<dbReference type="KEGG" id="npz:ACX27_15485"/>
<dbReference type="Pfam" id="PF03459">
    <property type="entry name" value="TOBE"/>
    <property type="match status" value="1"/>
</dbReference>
<accession>A0A0M5MMN4</accession>
<dbReference type="PATRIC" id="fig|224013.5.peg.3732"/>
<evidence type="ECO:0000313" key="4">
    <source>
        <dbReference type="EMBL" id="ALF53938.1"/>
    </source>
</evidence>
<dbReference type="InterPro" id="IPR005116">
    <property type="entry name" value="Transp-assoc_OB_typ1"/>
</dbReference>
<dbReference type="Gene3D" id="2.40.50.100">
    <property type="match status" value="1"/>
</dbReference>
<dbReference type="NCBIfam" id="TIGR00638">
    <property type="entry name" value="Mop"/>
    <property type="match status" value="1"/>
</dbReference>
<dbReference type="AlphaFoldDB" id="A0A0M5MMN4"/>
<proteinExistence type="predicted"/>
<dbReference type="GO" id="GO:0015689">
    <property type="term" value="P:molybdate ion transport"/>
    <property type="evidence" value="ECO:0007669"/>
    <property type="project" value="InterPro"/>
</dbReference>
<organism evidence="4 5">
    <name type="scientific">Nostoc piscinale CENA21</name>
    <dbReference type="NCBI Taxonomy" id="224013"/>
    <lineage>
        <taxon>Bacteria</taxon>
        <taxon>Bacillati</taxon>
        <taxon>Cyanobacteriota</taxon>
        <taxon>Cyanophyceae</taxon>
        <taxon>Nostocales</taxon>
        <taxon>Nostocaceae</taxon>
        <taxon>Nostoc</taxon>
    </lineage>
</organism>
<dbReference type="STRING" id="224013.ACX27_15485"/>
<name>A0A0M5MMN4_9NOSO</name>
<sequence length="69" mass="7231">MQVSARNALKGTVKKVEVGSVNTEVSVEIANGVEVTAIITKSSAENLKLAEGKQVYAIVKATDVMIAID</sequence>
<dbReference type="OrthoDB" id="122515at2"/>
<evidence type="ECO:0000256" key="2">
    <source>
        <dbReference type="PROSITE-ProRule" id="PRU01213"/>
    </source>
</evidence>
<dbReference type="Proteomes" id="UP000062645">
    <property type="component" value="Chromosome"/>
</dbReference>
<dbReference type="RefSeq" id="WP_062294181.1">
    <property type="nucleotide sequence ID" value="NZ_CP012036.1"/>
</dbReference>
<reference evidence="4 5" key="2">
    <citation type="journal article" date="2016" name="Genome Announc.">
        <title>Draft Genome Sequence of the N2-Fixing Cyanobacterium Nostoc piscinale CENA21, Isolated from the Brazilian Amazon Floodplain.</title>
        <authorList>
            <person name="Leao T."/>
            <person name="Guimaraes P.I."/>
            <person name="de Melo A.G."/>
            <person name="Ramos R.T."/>
            <person name="Leao P.N."/>
            <person name="Silva A."/>
            <person name="Fiore M.F."/>
            <person name="Schneider M.P."/>
        </authorList>
    </citation>
    <scope>NUCLEOTIDE SEQUENCE [LARGE SCALE GENOMIC DNA]</scope>
    <source>
        <strain evidence="4 5">CENA21</strain>
    </source>
</reference>
<dbReference type="InterPro" id="IPR004606">
    <property type="entry name" value="Mop_domain"/>
</dbReference>
<keyword evidence="5" id="KW-1185">Reference proteome</keyword>
<dbReference type="EMBL" id="CP012036">
    <property type="protein sequence ID" value="ALF53938.1"/>
    <property type="molecule type" value="Genomic_DNA"/>
</dbReference>
<protein>
    <submittedName>
        <fullName evidence="4">Transporter</fullName>
    </submittedName>
</protein>